<evidence type="ECO:0000313" key="2">
    <source>
        <dbReference type="EMBL" id="NGO81779.1"/>
    </source>
</evidence>
<dbReference type="AlphaFoldDB" id="A0A6G4XVZ1"/>
<reference evidence="2 3" key="1">
    <citation type="submission" date="2020-02" db="EMBL/GenBank/DDBJ databases">
        <title>Whole-genome analyses of novel actinobacteria.</title>
        <authorList>
            <person name="Sahin N."/>
            <person name="Tokatli A."/>
        </authorList>
    </citation>
    <scope>NUCLEOTIDE SEQUENCE [LARGE SCALE GENOMIC DNA]</scope>
    <source>
        <strain evidence="2 3">YC504</strain>
    </source>
</reference>
<keyword evidence="3" id="KW-1185">Reference proteome</keyword>
<evidence type="ECO:0000313" key="3">
    <source>
        <dbReference type="Proteomes" id="UP000481109"/>
    </source>
</evidence>
<comment type="caution">
    <text evidence="2">The sequence shown here is derived from an EMBL/GenBank/DDBJ whole genome shotgun (WGS) entry which is preliminary data.</text>
</comment>
<feature type="non-terminal residue" evidence="2">
    <location>
        <position position="71"/>
    </location>
</feature>
<sequence length="71" mass="7397">MKTHRTALAALVLATVFLAGPLLTAAQAGPADEGCGYTGTELDLDELGRIAREQDVEDAVRRAGNPRPAPP</sequence>
<feature type="signal peptide" evidence="1">
    <location>
        <begin position="1"/>
        <end position="28"/>
    </location>
</feature>
<evidence type="ECO:0008006" key="4">
    <source>
        <dbReference type="Google" id="ProtNLM"/>
    </source>
</evidence>
<dbReference type="Proteomes" id="UP000481109">
    <property type="component" value="Unassembled WGS sequence"/>
</dbReference>
<gene>
    <name evidence="2" type="ORF">G6045_39970</name>
</gene>
<name>A0A6G4XVZ1_9ACTN</name>
<dbReference type="RefSeq" id="WP_165337156.1">
    <property type="nucleotide sequence ID" value="NZ_JAAKZW010000408.1"/>
</dbReference>
<evidence type="ECO:0000256" key="1">
    <source>
        <dbReference type="SAM" id="SignalP"/>
    </source>
</evidence>
<proteinExistence type="predicted"/>
<feature type="chain" id="PRO_5026280776" description="Secreted protein" evidence="1">
    <location>
        <begin position="29"/>
        <end position="71"/>
    </location>
</feature>
<keyword evidence="1" id="KW-0732">Signal</keyword>
<organism evidence="2 3">
    <name type="scientific">Streptomyces mesophilus</name>
    <dbReference type="NCBI Taxonomy" id="1775132"/>
    <lineage>
        <taxon>Bacteria</taxon>
        <taxon>Bacillati</taxon>
        <taxon>Actinomycetota</taxon>
        <taxon>Actinomycetes</taxon>
        <taxon>Kitasatosporales</taxon>
        <taxon>Streptomycetaceae</taxon>
        <taxon>Streptomyces</taxon>
    </lineage>
</organism>
<protein>
    <recommendedName>
        <fullName evidence="4">Secreted protein</fullName>
    </recommendedName>
</protein>
<accession>A0A6G4XVZ1</accession>
<dbReference type="EMBL" id="JAAKZW010000408">
    <property type="protein sequence ID" value="NGO81779.1"/>
    <property type="molecule type" value="Genomic_DNA"/>
</dbReference>